<dbReference type="AlphaFoldDB" id="A0A545TVT5"/>
<dbReference type="EMBL" id="VHSG01000008">
    <property type="protein sequence ID" value="TQV81335.1"/>
    <property type="molecule type" value="Genomic_DNA"/>
</dbReference>
<feature type="transmembrane region" description="Helical" evidence="1">
    <location>
        <begin position="37"/>
        <end position="57"/>
    </location>
</feature>
<evidence type="ECO:0000256" key="1">
    <source>
        <dbReference type="SAM" id="Phobius"/>
    </source>
</evidence>
<keyword evidence="1" id="KW-0472">Membrane</keyword>
<organism evidence="3 4">
    <name type="scientific">Exilibacterium tricleocarpae</name>
    <dbReference type="NCBI Taxonomy" id="2591008"/>
    <lineage>
        <taxon>Bacteria</taxon>
        <taxon>Pseudomonadati</taxon>
        <taxon>Pseudomonadota</taxon>
        <taxon>Gammaproteobacteria</taxon>
        <taxon>Cellvibrionales</taxon>
        <taxon>Cellvibrionaceae</taxon>
        <taxon>Exilibacterium</taxon>
    </lineage>
</organism>
<sequence>MARKLLKRWMPDPTNVKKNPSLHFLGDLRHDPNLFHLNRHSVSVAFFVGVFCAFLPIPGQMPIAAIAALLVRCNLPLAVALVWISNPVTIPPIFFATYELGRWILQTPEIQFSIELSWEWVTTKLVKLWQPLLVGSLLSGIFFGTLGYVTMQLFWRWHVVSNWRKRQQMRNDTRENR</sequence>
<keyword evidence="1" id="KW-0812">Transmembrane</keyword>
<proteinExistence type="predicted"/>
<gene>
    <name evidence="3" type="ORF">FKG94_09600</name>
</gene>
<evidence type="ECO:0000259" key="2">
    <source>
        <dbReference type="Pfam" id="PF09835"/>
    </source>
</evidence>
<dbReference type="PANTHER" id="PTHR40547">
    <property type="entry name" value="SLL0298 PROTEIN"/>
    <property type="match status" value="1"/>
</dbReference>
<dbReference type="OrthoDB" id="9786029at2"/>
<keyword evidence="4" id="KW-1185">Reference proteome</keyword>
<dbReference type="Proteomes" id="UP000319732">
    <property type="component" value="Unassembled WGS sequence"/>
</dbReference>
<dbReference type="PANTHER" id="PTHR40547:SF1">
    <property type="entry name" value="SLL0298 PROTEIN"/>
    <property type="match status" value="1"/>
</dbReference>
<accession>A0A545TVT5</accession>
<name>A0A545TVT5_9GAMM</name>
<protein>
    <submittedName>
        <fullName evidence="3">DUF2062 domain-containing protein</fullName>
    </submittedName>
</protein>
<dbReference type="RefSeq" id="WP_142903996.1">
    <property type="nucleotide sequence ID" value="NZ_ML660091.1"/>
</dbReference>
<feature type="domain" description="DUF2062" evidence="2">
    <location>
        <begin position="23"/>
        <end position="164"/>
    </location>
</feature>
<keyword evidence="1" id="KW-1133">Transmembrane helix</keyword>
<dbReference type="Pfam" id="PF09835">
    <property type="entry name" value="DUF2062"/>
    <property type="match status" value="1"/>
</dbReference>
<evidence type="ECO:0000313" key="4">
    <source>
        <dbReference type="Proteomes" id="UP000319732"/>
    </source>
</evidence>
<feature type="transmembrane region" description="Helical" evidence="1">
    <location>
        <begin position="132"/>
        <end position="155"/>
    </location>
</feature>
<reference evidence="3 4" key="1">
    <citation type="submission" date="2019-06" db="EMBL/GenBank/DDBJ databases">
        <title>Whole genome sequence for Cellvibrionaceae sp. R142.</title>
        <authorList>
            <person name="Wang G."/>
        </authorList>
    </citation>
    <scope>NUCLEOTIDE SEQUENCE [LARGE SCALE GENOMIC DNA]</scope>
    <source>
        <strain evidence="3 4">R142</strain>
    </source>
</reference>
<dbReference type="InterPro" id="IPR018639">
    <property type="entry name" value="DUF2062"/>
</dbReference>
<comment type="caution">
    <text evidence="3">The sequence shown here is derived from an EMBL/GenBank/DDBJ whole genome shotgun (WGS) entry which is preliminary data.</text>
</comment>
<evidence type="ECO:0000313" key="3">
    <source>
        <dbReference type="EMBL" id="TQV81335.1"/>
    </source>
</evidence>